<reference evidence="2 3" key="1">
    <citation type="submission" date="2024-09" db="EMBL/GenBank/DDBJ databases">
        <title>Genome sequencing and assembly of Phytophthora oleae, isolate VK10A, causative agent of rot of olive drupes.</title>
        <authorList>
            <person name="Conti Taguali S."/>
            <person name="Riolo M."/>
            <person name="La Spada F."/>
            <person name="Cacciola S.O."/>
            <person name="Dionisio G."/>
        </authorList>
    </citation>
    <scope>NUCLEOTIDE SEQUENCE [LARGE SCALE GENOMIC DNA]</scope>
    <source>
        <strain evidence="2 3">VK10A</strain>
    </source>
</reference>
<sequence>MAKKAKLAALATRHQEELRFQALEQVFIRNSALKRLQAMPSSVLGTPSVTRRHQRGIELLTPLTTVDRPLATPKRSVVASPSVENLDARRASAKLLEQSGMSSYRRLETSSGHYSSMPNLPTTTDVRR</sequence>
<evidence type="ECO:0000313" key="3">
    <source>
        <dbReference type="Proteomes" id="UP001632037"/>
    </source>
</evidence>
<dbReference type="AlphaFoldDB" id="A0ABD3FZC6"/>
<feature type="compositionally biased region" description="Polar residues" evidence="1">
    <location>
        <begin position="109"/>
        <end position="128"/>
    </location>
</feature>
<keyword evidence="3" id="KW-1185">Reference proteome</keyword>
<evidence type="ECO:0000256" key="1">
    <source>
        <dbReference type="SAM" id="MobiDB-lite"/>
    </source>
</evidence>
<name>A0ABD3FZC6_9STRA</name>
<organism evidence="2 3">
    <name type="scientific">Phytophthora oleae</name>
    <dbReference type="NCBI Taxonomy" id="2107226"/>
    <lineage>
        <taxon>Eukaryota</taxon>
        <taxon>Sar</taxon>
        <taxon>Stramenopiles</taxon>
        <taxon>Oomycota</taxon>
        <taxon>Peronosporomycetes</taxon>
        <taxon>Peronosporales</taxon>
        <taxon>Peronosporaceae</taxon>
        <taxon>Phytophthora</taxon>
    </lineage>
</organism>
<protein>
    <submittedName>
        <fullName evidence="2">Uncharacterized protein</fullName>
    </submittedName>
</protein>
<comment type="caution">
    <text evidence="2">The sequence shown here is derived from an EMBL/GenBank/DDBJ whole genome shotgun (WGS) entry which is preliminary data.</text>
</comment>
<evidence type="ECO:0000313" key="2">
    <source>
        <dbReference type="EMBL" id="KAL3671030.1"/>
    </source>
</evidence>
<feature type="region of interest" description="Disordered" evidence="1">
    <location>
        <begin position="98"/>
        <end position="128"/>
    </location>
</feature>
<dbReference type="EMBL" id="JBIMZQ010000006">
    <property type="protein sequence ID" value="KAL3671030.1"/>
    <property type="molecule type" value="Genomic_DNA"/>
</dbReference>
<dbReference type="Proteomes" id="UP001632037">
    <property type="component" value="Unassembled WGS sequence"/>
</dbReference>
<accession>A0ABD3FZC6</accession>
<proteinExistence type="predicted"/>
<gene>
    <name evidence="2" type="ORF">V7S43_004214</name>
</gene>